<gene>
    <name evidence="2" type="ORF">RISK_005950</name>
</gene>
<organism evidence="2 3">
    <name type="scientific">Rhodopirellula islandica</name>
    <dbReference type="NCBI Taxonomy" id="595434"/>
    <lineage>
        <taxon>Bacteria</taxon>
        <taxon>Pseudomonadati</taxon>
        <taxon>Planctomycetota</taxon>
        <taxon>Planctomycetia</taxon>
        <taxon>Pirellulales</taxon>
        <taxon>Pirellulaceae</taxon>
        <taxon>Rhodopirellula</taxon>
    </lineage>
</organism>
<evidence type="ECO:0000313" key="2">
    <source>
        <dbReference type="EMBL" id="KLU01995.1"/>
    </source>
</evidence>
<comment type="caution">
    <text evidence="2">The sequence shown here is derived from an EMBL/GenBank/DDBJ whole genome shotgun (WGS) entry which is preliminary data.</text>
</comment>
<accession>A0A0J1B5A6</accession>
<dbReference type="Proteomes" id="UP000036367">
    <property type="component" value="Unassembled WGS sequence"/>
</dbReference>
<sequence>MRRSDRLVPRIEPTRRSPPAPLPTSFAIEIHSCAGPLWLLCRPSAFC</sequence>
<feature type="compositionally biased region" description="Basic and acidic residues" evidence="1">
    <location>
        <begin position="1"/>
        <end position="15"/>
    </location>
</feature>
<protein>
    <submittedName>
        <fullName evidence="2">Uncharacterized protein</fullName>
    </submittedName>
</protein>
<dbReference type="AlphaFoldDB" id="A0A0J1B5A6"/>
<reference evidence="2" key="1">
    <citation type="submission" date="2015-05" db="EMBL/GenBank/DDBJ databases">
        <title>Permanent draft genome of Rhodopirellula islandicus K833.</title>
        <authorList>
            <person name="Kizina J."/>
            <person name="Richter M."/>
            <person name="Glockner F.O."/>
            <person name="Harder J."/>
        </authorList>
    </citation>
    <scope>NUCLEOTIDE SEQUENCE [LARGE SCALE GENOMIC DNA]</scope>
    <source>
        <strain evidence="2">K833</strain>
    </source>
</reference>
<dbReference type="EMBL" id="LECT01000047">
    <property type="protein sequence ID" value="KLU01995.1"/>
    <property type="molecule type" value="Genomic_DNA"/>
</dbReference>
<feature type="region of interest" description="Disordered" evidence="1">
    <location>
        <begin position="1"/>
        <end position="20"/>
    </location>
</feature>
<proteinExistence type="predicted"/>
<evidence type="ECO:0000256" key="1">
    <source>
        <dbReference type="SAM" id="MobiDB-lite"/>
    </source>
</evidence>
<keyword evidence="3" id="KW-1185">Reference proteome</keyword>
<evidence type="ECO:0000313" key="3">
    <source>
        <dbReference type="Proteomes" id="UP000036367"/>
    </source>
</evidence>
<name>A0A0J1B5A6_RHOIS</name>
<dbReference type="STRING" id="595434.RISK_005950"/>